<keyword evidence="2" id="KW-1185">Reference proteome</keyword>
<comment type="caution">
    <text evidence="1">The sequence shown here is derived from an EMBL/GenBank/DDBJ whole genome shotgun (WGS) entry which is preliminary data.</text>
</comment>
<evidence type="ECO:0000313" key="2">
    <source>
        <dbReference type="Proteomes" id="UP001056429"/>
    </source>
</evidence>
<dbReference type="RefSeq" id="WP_250857956.1">
    <property type="nucleotide sequence ID" value="NZ_JAGSOJ010000001.1"/>
</dbReference>
<protein>
    <submittedName>
        <fullName evidence="1">Uncharacterized protein</fullName>
    </submittedName>
</protein>
<dbReference type="InterPro" id="IPR027417">
    <property type="entry name" value="P-loop_NTPase"/>
</dbReference>
<organism evidence="1 2">
    <name type="scientific">Oceanirhabdus seepicola</name>
    <dbReference type="NCBI Taxonomy" id="2828781"/>
    <lineage>
        <taxon>Bacteria</taxon>
        <taxon>Bacillati</taxon>
        <taxon>Bacillota</taxon>
        <taxon>Clostridia</taxon>
        <taxon>Eubacteriales</taxon>
        <taxon>Clostridiaceae</taxon>
        <taxon>Oceanirhabdus</taxon>
    </lineage>
</organism>
<gene>
    <name evidence="1" type="ORF">KDK92_04950</name>
</gene>
<dbReference type="EMBL" id="JAGSOJ010000001">
    <property type="protein sequence ID" value="MCM1989079.1"/>
    <property type="molecule type" value="Genomic_DNA"/>
</dbReference>
<proteinExistence type="predicted"/>
<sequence>MELYLLGGRPCSGKTTLSYYLGQKHKIEVRYLDVFAQKCINESTIDTPNIYRWKDKDLVDVLQKKPDILFNEYLGFYEEMFPMLFDELDSIKEKKVILEGSIFLPKFIDTLKEKYDVNICYLVTDDDFVKEKYIKRDYVQDMLTKPNGEIAVTNLLERDSIFANYIANEIEKYSLPRIHIKSGNDIEKELSALEKILGL</sequence>
<dbReference type="Gene3D" id="3.40.50.300">
    <property type="entry name" value="P-loop containing nucleotide triphosphate hydrolases"/>
    <property type="match status" value="1"/>
</dbReference>
<dbReference type="Proteomes" id="UP001056429">
    <property type="component" value="Unassembled WGS sequence"/>
</dbReference>
<evidence type="ECO:0000313" key="1">
    <source>
        <dbReference type="EMBL" id="MCM1989079.1"/>
    </source>
</evidence>
<reference evidence="1" key="2">
    <citation type="submission" date="2021-04" db="EMBL/GenBank/DDBJ databases">
        <authorList>
            <person name="Dong X."/>
        </authorList>
    </citation>
    <scope>NUCLEOTIDE SEQUENCE</scope>
    <source>
        <strain evidence="1">ZWT</strain>
    </source>
</reference>
<name>A0A9J6NX43_9CLOT</name>
<reference evidence="1" key="1">
    <citation type="journal article" date="2021" name="mSystems">
        <title>Bacteria and Archaea Synergistically Convert Glycine Betaine to Biogenic Methane in the Formosa Cold Seep of the South China Sea.</title>
        <authorList>
            <person name="Li L."/>
            <person name="Zhang W."/>
            <person name="Zhang S."/>
            <person name="Song L."/>
            <person name="Sun Q."/>
            <person name="Zhang H."/>
            <person name="Xiang H."/>
            <person name="Dong X."/>
        </authorList>
    </citation>
    <scope>NUCLEOTIDE SEQUENCE</scope>
    <source>
        <strain evidence="1">ZWT</strain>
    </source>
</reference>
<accession>A0A9J6NX43</accession>
<dbReference type="AlphaFoldDB" id="A0A9J6NX43"/>
<dbReference type="SUPFAM" id="SSF52540">
    <property type="entry name" value="P-loop containing nucleoside triphosphate hydrolases"/>
    <property type="match status" value="1"/>
</dbReference>